<organism evidence="1 2">
    <name type="scientific">Choristoneura fumiferana</name>
    <name type="common">Spruce budworm moth</name>
    <name type="synonym">Archips fumiferana</name>
    <dbReference type="NCBI Taxonomy" id="7141"/>
    <lineage>
        <taxon>Eukaryota</taxon>
        <taxon>Metazoa</taxon>
        <taxon>Ecdysozoa</taxon>
        <taxon>Arthropoda</taxon>
        <taxon>Hexapoda</taxon>
        <taxon>Insecta</taxon>
        <taxon>Pterygota</taxon>
        <taxon>Neoptera</taxon>
        <taxon>Endopterygota</taxon>
        <taxon>Lepidoptera</taxon>
        <taxon>Glossata</taxon>
        <taxon>Ditrysia</taxon>
        <taxon>Tortricoidea</taxon>
        <taxon>Tortricidae</taxon>
        <taxon>Tortricinae</taxon>
        <taxon>Choristoneura</taxon>
    </lineage>
</organism>
<name>A0ACC0JZP2_CHOFU</name>
<comment type="caution">
    <text evidence="1">The sequence shown here is derived from an EMBL/GenBank/DDBJ whole genome shotgun (WGS) entry which is preliminary data.</text>
</comment>
<evidence type="ECO:0000313" key="2">
    <source>
        <dbReference type="Proteomes" id="UP001064048"/>
    </source>
</evidence>
<dbReference type="EMBL" id="CM046131">
    <property type="protein sequence ID" value="KAI8429428.1"/>
    <property type="molecule type" value="Genomic_DNA"/>
</dbReference>
<sequence length="317" mass="35324">MQNYLELFEALMAAGVPTEPRPRNKRHGDDLYYCEKNGKVGVLFNPEECKRSVNKCWDAACQWPLRSCERTHRRALRLLVDELLPLLARPQLTTDLLWDSLDCGGVLSVLALRGVAELVTRHGVEYPSIYDRLYGLLEPAALAKASSRLLHTTGTFLSSTHIPGSLVAAFAKRLSRLALLAAPADCLAMLGLVVTLVAAHPELRRMLREREGANIIPKDPYIMEETCATASQAIKSSLWEISALRRHFAPEVSAAASRILAEERASATPATPTPDQTDFDRDLKMWFKNIEMNFVRPSAFENASPLERVAGLWEMDV</sequence>
<gene>
    <name evidence="1" type="ORF">MSG28_000069</name>
</gene>
<evidence type="ECO:0000313" key="1">
    <source>
        <dbReference type="EMBL" id="KAI8429428.1"/>
    </source>
</evidence>
<accession>A0ACC0JZP2</accession>
<reference evidence="1 2" key="1">
    <citation type="journal article" date="2022" name="Genome Biol. Evol.">
        <title>The Spruce Budworm Genome: Reconstructing the Evolutionary History of Antifreeze Proteins.</title>
        <authorList>
            <person name="Beliveau C."/>
            <person name="Gagne P."/>
            <person name="Picq S."/>
            <person name="Vernygora O."/>
            <person name="Keeling C.I."/>
            <person name="Pinkney K."/>
            <person name="Doucet D."/>
            <person name="Wen F."/>
            <person name="Johnston J.S."/>
            <person name="Maaroufi H."/>
            <person name="Boyle B."/>
            <person name="Laroche J."/>
            <person name="Dewar K."/>
            <person name="Juretic N."/>
            <person name="Blackburn G."/>
            <person name="Nisole A."/>
            <person name="Brunet B."/>
            <person name="Brandao M."/>
            <person name="Lumley L."/>
            <person name="Duan J."/>
            <person name="Quan G."/>
            <person name="Lucarotti C.J."/>
            <person name="Roe A.D."/>
            <person name="Sperling F.A.H."/>
            <person name="Levesque R.C."/>
            <person name="Cusson M."/>
        </authorList>
    </citation>
    <scope>NUCLEOTIDE SEQUENCE [LARGE SCALE GENOMIC DNA]</scope>
    <source>
        <strain evidence="1">Glfc:IPQL:Cfum</strain>
    </source>
</reference>
<protein>
    <submittedName>
        <fullName evidence="1">Uncharacterized protein</fullName>
    </submittedName>
</protein>
<dbReference type="Proteomes" id="UP001064048">
    <property type="component" value="Chromosome Z"/>
</dbReference>
<proteinExistence type="predicted"/>
<keyword evidence="2" id="KW-1185">Reference proteome</keyword>